<dbReference type="EMBL" id="FMUS01000001">
    <property type="protein sequence ID" value="SCX82476.1"/>
    <property type="molecule type" value="Genomic_DNA"/>
</dbReference>
<dbReference type="STRING" id="1120976.SAMN03080606_00319"/>
<accession>A0A1G5AXB4</accession>
<evidence type="ECO:0000313" key="2">
    <source>
        <dbReference type="Proteomes" id="UP000198636"/>
    </source>
</evidence>
<keyword evidence="2" id="KW-1185">Reference proteome</keyword>
<dbReference type="OrthoDB" id="2991654at2"/>
<sequence length="64" mass="7521">MNKVDLIAQISDLKDTDYRNTLAIATLIELLIEKNIFTRKEFAKKSYHIDNMTLEELKKTRAHI</sequence>
<dbReference type="AlphaFoldDB" id="A0A1G5AXB4"/>
<protein>
    <submittedName>
        <fullName evidence="1">Uncharacterized protein</fullName>
    </submittedName>
</protein>
<proteinExistence type="predicted"/>
<dbReference type="Proteomes" id="UP000198636">
    <property type="component" value="Unassembled WGS sequence"/>
</dbReference>
<reference evidence="1 2" key="1">
    <citation type="submission" date="2016-10" db="EMBL/GenBank/DDBJ databases">
        <authorList>
            <person name="de Groot N.N."/>
        </authorList>
    </citation>
    <scope>NUCLEOTIDE SEQUENCE [LARGE SCALE GENOMIC DNA]</scope>
    <source>
        <strain evidence="1 2">DSM 18978</strain>
    </source>
</reference>
<dbReference type="RefSeq" id="WP_091539177.1">
    <property type="nucleotide sequence ID" value="NZ_FMUS01000001.1"/>
</dbReference>
<evidence type="ECO:0000313" key="1">
    <source>
        <dbReference type="EMBL" id="SCX82476.1"/>
    </source>
</evidence>
<gene>
    <name evidence="1" type="ORF">SAMN03080606_00319</name>
</gene>
<organism evidence="1 2">
    <name type="scientific">Alkaliphilus peptidifermentans DSM 18978</name>
    <dbReference type="NCBI Taxonomy" id="1120976"/>
    <lineage>
        <taxon>Bacteria</taxon>
        <taxon>Bacillati</taxon>
        <taxon>Bacillota</taxon>
        <taxon>Clostridia</taxon>
        <taxon>Peptostreptococcales</taxon>
        <taxon>Natronincolaceae</taxon>
        <taxon>Alkaliphilus</taxon>
    </lineage>
</organism>
<name>A0A1G5AXB4_9FIRM</name>